<dbReference type="Proteomes" id="UP001152888">
    <property type="component" value="Unassembled WGS sequence"/>
</dbReference>
<dbReference type="Gene3D" id="3.80.10.10">
    <property type="entry name" value="Ribonuclease Inhibitor"/>
    <property type="match status" value="1"/>
</dbReference>
<dbReference type="OrthoDB" id="676979at2759"/>
<dbReference type="EMBL" id="CAKOFQ010006755">
    <property type="protein sequence ID" value="CAH1968689.1"/>
    <property type="molecule type" value="Genomic_DNA"/>
</dbReference>
<evidence type="ECO:0000256" key="5">
    <source>
        <dbReference type="ARBA" id="ARBA00022737"/>
    </source>
</evidence>
<gene>
    <name evidence="6" type="ORF">ACAOBT_LOCUS8003</name>
</gene>
<dbReference type="InterPro" id="IPR032675">
    <property type="entry name" value="LRR_dom_sf"/>
</dbReference>
<dbReference type="SUPFAM" id="SSF52058">
    <property type="entry name" value="L domain-like"/>
    <property type="match status" value="1"/>
</dbReference>
<dbReference type="InterPro" id="IPR001611">
    <property type="entry name" value="Leu-rich_rpt"/>
</dbReference>
<name>A0A9P0P4Q4_ACAOB</name>
<keyword evidence="7" id="KW-1185">Reference proteome</keyword>
<dbReference type="Pfam" id="PF14580">
    <property type="entry name" value="LRR_9"/>
    <property type="match status" value="1"/>
</dbReference>
<dbReference type="PANTHER" id="PTHR46545">
    <property type="entry name" value="LEUCINE-RICH REPEAT-CONTAINING PROTEIN 51"/>
    <property type="match status" value="1"/>
</dbReference>
<dbReference type="PROSITE" id="PS51450">
    <property type="entry name" value="LRR"/>
    <property type="match status" value="1"/>
</dbReference>
<organism evidence="6 7">
    <name type="scientific">Acanthoscelides obtectus</name>
    <name type="common">Bean weevil</name>
    <name type="synonym">Bruchus obtectus</name>
    <dbReference type="NCBI Taxonomy" id="200917"/>
    <lineage>
        <taxon>Eukaryota</taxon>
        <taxon>Metazoa</taxon>
        <taxon>Ecdysozoa</taxon>
        <taxon>Arthropoda</taxon>
        <taxon>Hexapoda</taxon>
        <taxon>Insecta</taxon>
        <taxon>Pterygota</taxon>
        <taxon>Neoptera</taxon>
        <taxon>Endopterygota</taxon>
        <taxon>Coleoptera</taxon>
        <taxon>Polyphaga</taxon>
        <taxon>Cucujiformia</taxon>
        <taxon>Chrysomeloidea</taxon>
        <taxon>Chrysomelidae</taxon>
        <taxon>Bruchinae</taxon>
        <taxon>Bruchini</taxon>
        <taxon>Acanthoscelides</taxon>
    </lineage>
</organism>
<evidence type="ECO:0000256" key="1">
    <source>
        <dbReference type="ARBA" id="ARBA00004496"/>
    </source>
</evidence>
<sequence length="205" mass="23429">MAANSDKMTETSVLSTGKPADFSFRSLKSINVAQFLETIGLEGARYTRVAGVPERGGEGKKFLTRSLWLNNNKLRNFKHVDELVEAVLEYPRELGWIDFSFNYISEIDECILKFKNLKILYFHGNCIADLDQIFKLKQLKELRSVTFHGNPIANHPKYRNYVIAALPQIANLDFSPVVHNEKLYPKPAEILKKLKESEYSEKSAS</sequence>
<accession>A0A9P0P4Q4</accession>
<comment type="caution">
    <text evidence="6">The sequence shown here is derived from an EMBL/GenBank/DDBJ whole genome shotgun (WGS) entry which is preliminary data.</text>
</comment>
<protein>
    <recommendedName>
        <fullName evidence="2">Leucine-rich repeat-containing protein 51</fullName>
    </recommendedName>
</protein>
<evidence type="ECO:0000313" key="7">
    <source>
        <dbReference type="Proteomes" id="UP001152888"/>
    </source>
</evidence>
<keyword evidence="3" id="KW-0963">Cytoplasm</keyword>
<proteinExistence type="predicted"/>
<keyword evidence="5" id="KW-0677">Repeat</keyword>
<evidence type="ECO:0000256" key="2">
    <source>
        <dbReference type="ARBA" id="ARBA00014223"/>
    </source>
</evidence>
<dbReference type="AlphaFoldDB" id="A0A9P0P4Q4"/>
<evidence type="ECO:0000256" key="4">
    <source>
        <dbReference type="ARBA" id="ARBA00022614"/>
    </source>
</evidence>
<reference evidence="6" key="1">
    <citation type="submission" date="2022-03" db="EMBL/GenBank/DDBJ databases">
        <authorList>
            <person name="Sayadi A."/>
        </authorList>
    </citation>
    <scope>NUCLEOTIDE SEQUENCE</scope>
</reference>
<evidence type="ECO:0000313" key="6">
    <source>
        <dbReference type="EMBL" id="CAH1968689.1"/>
    </source>
</evidence>
<keyword evidence="4" id="KW-0433">Leucine-rich repeat</keyword>
<comment type="subcellular location">
    <subcellularLocation>
        <location evidence="1">Cytoplasm</location>
    </subcellularLocation>
</comment>
<dbReference type="PANTHER" id="PTHR46545:SF1">
    <property type="entry name" value="LEUCINE-RICH REPEAT-CONTAINING PROTEIN 51"/>
    <property type="match status" value="1"/>
</dbReference>
<evidence type="ECO:0000256" key="3">
    <source>
        <dbReference type="ARBA" id="ARBA00022490"/>
    </source>
</evidence>
<dbReference type="GO" id="GO:0005737">
    <property type="term" value="C:cytoplasm"/>
    <property type="evidence" value="ECO:0007669"/>
    <property type="project" value="UniProtKB-SubCell"/>
</dbReference>